<dbReference type="SUPFAM" id="SSF161098">
    <property type="entry name" value="MetI-like"/>
    <property type="match status" value="1"/>
</dbReference>
<feature type="transmembrane region" description="Helical" evidence="11">
    <location>
        <begin position="113"/>
        <end position="139"/>
    </location>
</feature>
<sequence length="248" mass="27281">MSATATTYYDRKGIIGTLGRDGLLQIILVANTFIMLAPIVIMVFSAFKTNMEIFQSPFALPDFGNVGNFVKIWTQTNFIRYLLNSFLVTGSSMVLILTLGTMAAYAIARYQFFGASFILMFFIAGLTLPLKLAIIPLFMLMRDIGILNNQLSLIFVYTAMGLPTTVFIMTGFIRTLPNELEDAARMDGASEARDHVVGDVATGASRHGYRGHSECGTDLERLFLSAGVYSERQSQNPAAGPDDFHGRI</sequence>
<evidence type="ECO:0000256" key="10">
    <source>
        <dbReference type="ARBA" id="ARBA00037054"/>
    </source>
</evidence>
<accession>A0ABY7YZD6</accession>
<comment type="subunit">
    <text evidence="3 12">The complex is composed of two ATP-binding proteins (UgpC), two transmembrane proteins (UgpA and UgpE) and a solute-binding protein (UgpB).</text>
</comment>
<proteinExistence type="inferred from homology"/>
<name>A0ABY7YZD6_9HYPH</name>
<dbReference type="InterPro" id="IPR000515">
    <property type="entry name" value="MetI-like"/>
</dbReference>
<dbReference type="CDD" id="cd06261">
    <property type="entry name" value="TM_PBP2"/>
    <property type="match status" value="1"/>
</dbReference>
<protein>
    <recommendedName>
        <fullName evidence="4 12">sn-glycerol-3-phosphate transport system permease protein UgpE</fullName>
    </recommendedName>
</protein>
<dbReference type="EMBL" id="CP118247">
    <property type="protein sequence ID" value="WDR06249.1"/>
    <property type="molecule type" value="Genomic_DNA"/>
</dbReference>
<evidence type="ECO:0000256" key="6">
    <source>
        <dbReference type="ARBA" id="ARBA00022475"/>
    </source>
</evidence>
<keyword evidence="7 11" id="KW-0812">Transmembrane</keyword>
<gene>
    <name evidence="12" type="primary">ugpE</name>
    <name evidence="14" type="ORF">PSQ90_01950</name>
</gene>
<evidence type="ECO:0000256" key="11">
    <source>
        <dbReference type="RuleBase" id="RU363032"/>
    </source>
</evidence>
<keyword evidence="12" id="KW-0997">Cell inner membrane</keyword>
<feature type="transmembrane region" description="Helical" evidence="11">
    <location>
        <begin position="151"/>
        <end position="173"/>
    </location>
</feature>
<evidence type="ECO:0000313" key="14">
    <source>
        <dbReference type="EMBL" id="WDR06249.1"/>
    </source>
</evidence>
<dbReference type="Pfam" id="PF00528">
    <property type="entry name" value="BPD_transp_1"/>
    <property type="match status" value="1"/>
</dbReference>
<feature type="transmembrane region" description="Helical" evidence="11">
    <location>
        <begin position="26"/>
        <end position="47"/>
    </location>
</feature>
<keyword evidence="9 11" id="KW-0472">Membrane</keyword>
<evidence type="ECO:0000256" key="4">
    <source>
        <dbReference type="ARBA" id="ARBA00020515"/>
    </source>
</evidence>
<evidence type="ECO:0000256" key="9">
    <source>
        <dbReference type="ARBA" id="ARBA00023136"/>
    </source>
</evidence>
<evidence type="ECO:0000259" key="13">
    <source>
        <dbReference type="PROSITE" id="PS50928"/>
    </source>
</evidence>
<evidence type="ECO:0000256" key="3">
    <source>
        <dbReference type="ARBA" id="ARBA00011557"/>
    </source>
</evidence>
<evidence type="ECO:0000256" key="8">
    <source>
        <dbReference type="ARBA" id="ARBA00022989"/>
    </source>
</evidence>
<comment type="function">
    <text evidence="10 12">Part of the ABC transporter complex UgpBAEC involved in sn-glycerol-3-phosphate (G3P) import. Probably responsible for the translocation of the substrate across the membrane.</text>
</comment>
<comment type="similarity">
    <text evidence="2 11">Belongs to the binding-protein-dependent transport system permease family.</text>
</comment>
<feature type="domain" description="ABC transmembrane type-1" evidence="13">
    <location>
        <begin position="82"/>
        <end position="248"/>
    </location>
</feature>
<reference evidence="14 15" key="1">
    <citation type="submission" date="2023-02" db="EMBL/GenBank/DDBJ databases">
        <title>Devosia chondri sp. nov., isolated from the phycosphere of marine algae.</title>
        <authorList>
            <person name="Kim J.M."/>
            <person name="Lee J.K."/>
            <person name="Choi B.J."/>
            <person name="Bayburt H."/>
            <person name="Jeon C.O."/>
        </authorList>
    </citation>
    <scope>NUCLEOTIDE SEQUENCE [LARGE SCALE GENOMIC DNA]</scope>
    <source>
        <strain evidence="14 15">G2-5</strain>
    </source>
</reference>
<keyword evidence="8 11" id="KW-1133">Transmembrane helix</keyword>
<organism evidence="14 15">
    <name type="scientific">Devosia rhodophyticola</name>
    <dbReference type="NCBI Taxonomy" id="3026423"/>
    <lineage>
        <taxon>Bacteria</taxon>
        <taxon>Pseudomonadati</taxon>
        <taxon>Pseudomonadota</taxon>
        <taxon>Alphaproteobacteria</taxon>
        <taxon>Hyphomicrobiales</taxon>
        <taxon>Devosiaceae</taxon>
        <taxon>Devosia</taxon>
    </lineage>
</organism>
<keyword evidence="6 12" id="KW-1003">Cell membrane</keyword>
<evidence type="ECO:0000256" key="2">
    <source>
        <dbReference type="ARBA" id="ARBA00009306"/>
    </source>
</evidence>
<dbReference type="RefSeq" id="WP_282211763.1">
    <property type="nucleotide sequence ID" value="NZ_CP118247.1"/>
</dbReference>
<keyword evidence="15" id="KW-1185">Reference proteome</keyword>
<dbReference type="Proteomes" id="UP001222118">
    <property type="component" value="Chromosome"/>
</dbReference>
<comment type="subcellular location">
    <subcellularLocation>
        <location evidence="12">Cell inner membrane</location>
        <topology evidence="12">Multi-pass membrane protein</topology>
    </subcellularLocation>
    <subcellularLocation>
        <location evidence="1 11">Cell membrane</location>
        <topology evidence="1 11">Multi-pass membrane protein</topology>
    </subcellularLocation>
</comment>
<evidence type="ECO:0000256" key="7">
    <source>
        <dbReference type="ARBA" id="ARBA00022692"/>
    </source>
</evidence>
<evidence type="ECO:0000256" key="12">
    <source>
        <dbReference type="RuleBase" id="RU363056"/>
    </source>
</evidence>
<keyword evidence="5 11" id="KW-0813">Transport</keyword>
<dbReference type="InterPro" id="IPR035906">
    <property type="entry name" value="MetI-like_sf"/>
</dbReference>
<dbReference type="PROSITE" id="PS50928">
    <property type="entry name" value="ABC_TM1"/>
    <property type="match status" value="1"/>
</dbReference>
<dbReference type="Gene3D" id="1.10.3720.10">
    <property type="entry name" value="MetI-like"/>
    <property type="match status" value="1"/>
</dbReference>
<dbReference type="PANTHER" id="PTHR43744:SF8">
    <property type="entry name" value="SN-GLYCEROL-3-PHOSPHATE TRANSPORT SYSTEM PERMEASE PROTEIN UGPE"/>
    <property type="match status" value="1"/>
</dbReference>
<dbReference type="PANTHER" id="PTHR43744">
    <property type="entry name" value="ABC TRANSPORTER PERMEASE PROTEIN MG189-RELATED-RELATED"/>
    <property type="match status" value="1"/>
</dbReference>
<feature type="transmembrane region" description="Helical" evidence="11">
    <location>
        <begin position="81"/>
        <end position="107"/>
    </location>
</feature>
<evidence type="ECO:0000313" key="15">
    <source>
        <dbReference type="Proteomes" id="UP001222118"/>
    </source>
</evidence>
<evidence type="ECO:0000256" key="1">
    <source>
        <dbReference type="ARBA" id="ARBA00004651"/>
    </source>
</evidence>
<comment type="caution">
    <text evidence="12">Lacks conserved residue(s) required for the propagation of feature annotation.</text>
</comment>
<evidence type="ECO:0000256" key="5">
    <source>
        <dbReference type="ARBA" id="ARBA00022448"/>
    </source>
</evidence>